<dbReference type="Gene3D" id="3.40.50.280">
    <property type="entry name" value="Cobalamin-binding domain"/>
    <property type="match status" value="1"/>
</dbReference>
<protein>
    <recommendedName>
        <fullName evidence="6">B12-binding domain-containing protein</fullName>
    </recommendedName>
</protein>
<dbReference type="PROSITE" id="PS51337">
    <property type="entry name" value="B12_BINDING_NTER"/>
    <property type="match status" value="1"/>
</dbReference>
<evidence type="ECO:0000259" key="3">
    <source>
        <dbReference type="PROSITE" id="PS51332"/>
    </source>
</evidence>
<dbReference type="AlphaFoldDB" id="X1AFE8"/>
<dbReference type="InterPro" id="IPR050554">
    <property type="entry name" value="Met_Synthase/Corrinoid"/>
</dbReference>
<dbReference type="Pfam" id="PF02310">
    <property type="entry name" value="B12-binding"/>
    <property type="match status" value="1"/>
</dbReference>
<dbReference type="PROSITE" id="PS51332">
    <property type="entry name" value="B12_BINDING"/>
    <property type="match status" value="1"/>
</dbReference>
<dbReference type="GO" id="GO:0046872">
    <property type="term" value="F:metal ion binding"/>
    <property type="evidence" value="ECO:0007669"/>
    <property type="project" value="UniProtKB-KW"/>
</dbReference>
<proteinExistence type="predicted"/>
<feature type="domain" description="B12-binding N-terminal" evidence="4">
    <location>
        <begin position="1"/>
        <end position="91"/>
    </location>
</feature>
<evidence type="ECO:0000256" key="2">
    <source>
        <dbReference type="ARBA" id="ARBA00023285"/>
    </source>
</evidence>
<gene>
    <name evidence="5" type="ORF">S01H4_27911</name>
</gene>
<dbReference type="InterPro" id="IPR036594">
    <property type="entry name" value="Meth_synthase_dom"/>
</dbReference>
<dbReference type="InterPro" id="IPR006158">
    <property type="entry name" value="Cobalamin-bd"/>
</dbReference>
<reference evidence="5" key="1">
    <citation type="journal article" date="2014" name="Front. Microbiol.">
        <title>High frequency of phylogenetically diverse reductive dehalogenase-homologous genes in deep subseafloor sedimentary metagenomes.</title>
        <authorList>
            <person name="Kawai M."/>
            <person name="Futagami T."/>
            <person name="Toyoda A."/>
            <person name="Takaki Y."/>
            <person name="Nishi S."/>
            <person name="Hori S."/>
            <person name="Arai W."/>
            <person name="Tsubouchi T."/>
            <person name="Morono Y."/>
            <person name="Uchiyama I."/>
            <person name="Ito T."/>
            <person name="Fujiyama A."/>
            <person name="Inagaki F."/>
            <person name="Takami H."/>
        </authorList>
    </citation>
    <scope>NUCLEOTIDE SEQUENCE</scope>
    <source>
        <strain evidence="5">Expedition CK06-06</strain>
    </source>
</reference>
<keyword evidence="2" id="KW-0170">Cobalt</keyword>
<evidence type="ECO:0000313" key="5">
    <source>
        <dbReference type="EMBL" id="GAG80609.1"/>
    </source>
</evidence>
<organism evidence="5">
    <name type="scientific">marine sediment metagenome</name>
    <dbReference type="NCBI Taxonomy" id="412755"/>
    <lineage>
        <taxon>unclassified sequences</taxon>
        <taxon>metagenomes</taxon>
        <taxon>ecological metagenomes</taxon>
    </lineage>
</organism>
<dbReference type="GO" id="GO:0031419">
    <property type="term" value="F:cobalamin binding"/>
    <property type="evidence" value="ECO:0007669"/>
    <property type="project" value="InterPro"/>
</dbReference>
<dbReference type="Gene3D" id="1.10.1240.10">
    <property type="entry name" value="Methionine synthase domain"/>
    <property type="match status" value="1"/>
</dbReference>
<dbReference type="GO" id="GO:0005829">
    <property type="term" value="C:cytosol"/>
    <property type="evidence" value="ECO:0007669"/>
    <property type="project" value="TreeGrafter"/>
</dbReference>
<dbReference type="PANTHER" id="PTHR45833">
    <property type="entry name" value="METHIONINE SYNTHASE"/>
    <property type="match status" value="1"/>
</dbReference>
<evidence type="ECO:0000259" key="4">
    <source>
        <dbReference type="PROSITE" id="PS51337"/>
    </source>
</evidence>
<keyword evidence="1" id="KW-0479">Metal-binding</keyword>
<feature type="domain" description="B12-binding" evidence="3">
    <location>
        <begin position="92"/>
        <end position="174"/>
    </location>
</feature>
<dbReference type="SUPFAM" id="SSF47644">
    <property type="entry name" value="Methionine synthase domain"/>
    <property type="match status" value="1"/>
</dbReference>
<evidence type="ECO:0008006" key="6">
    <source>
        <dbReference type="Google" id="ProtNLM"/>
    </source>
</evidence>
<dbReference type="SMART" id="SM01018">
    <property type="entry name" value="B12-binding_2"/>
    <property type="match status" value="1"/>
</dbReference>
<dbReference type="GO" id="GO:0008705">
    <property type="term" value="F:methionine synthase activity"/>
    <property type="evidence" value="ECO:0007669"/>
    <property type="project" value="TreeGrafter"/>
</dbReference>
<name>X1AFE8_9ZZZZ</name>
<dbReference type="Pfam" id="PF02607">
    <property type="entry name" value="B12-binding_2"/>
    <property type="match status" value="1"/>
</dbReference>
<sequence length="174" mass="18889">MAQEQFYGEISDAIVNLDEEKAIELARRAITEKWNLLEVIEKGYGDGIRRIGDLWEEGEFFLPELMLGGNIMQESMDILLPSLKESGASASLGVVVIATIEGDIHSIGKTIVGTMLSANGFDVYDLGADVPAEKIIETAVEKKADVIGVSALLTTTMFGQKKIIDISLIRSSIL</sequence>
<dbReference type="EMBL" id="BART01013744">
    <property type="protein sequence ID" value="GAG80609.1"/>
    <property type="molecule type" value="Genomic_DNA"/>
</dbReference>
<dbReference type="InterPro" id="IPR036724">
    <property type="entry name" value="Cobalamin-bd_sf"/>
</dbReference>
<accession>X1AFE8</accession>
<dbReference type="PANTHER" id="PTHR45833:SF1">
    <property type="entry name" value="METHIONINE SYNTHASE"/>
    <property type="match status" value="1"/>
</dbReference>
<dbReference type="GO" id="GO:0050667">
    <property type="term" value="P:homocysteine metabolic process"/>
    <property type="evidence" value="ECO:0007669"/>
    <property type="project" value="TreeGrafter"/>
</dbReference>
<dbReference type="SUPFAM" id="SSF52242">
    <property type="entry name" value="Cobalamin (vitamin B12)-binding domain"/>
    <property type="match status" value="1"/>
</dbReference>
<comment type="caution">
    <text evidence="5">The sequence shown here is derived from an EMBL/GenBank/DDBJ whole genome shotgun (WGS) entry which is preliminary data.</text>
</comment>
<dbReference type="InterPro" id="IPR003759">
    <property type="entry name" value="Cbl-bd_cap"/>
</dbReference>
<dbReference type="GO" id="GO:0046653">
    <property type="term" value="P:tetrahydrofolate metabolic process"/>
    <property type="evidence" value="ECO:0007669"/>
    <property type="project" value="TreeGrafter"/>
</dbReference>
<evidence type="ECO:0000256" key="1">
    <source>
        <dbReference type="ARBA" id="ARBA00022723"/>
    </source>
</evidence>